<dbReference type="EMBL" id="BFAD01000006">
    <property type="protein sequence ID" value="GBE84408.1"/>
    <property type="molecule type" value="Genomic_DNA"/>
</dbReference>
<accession>A0A401GQB2</accession>
<dbReference type="Proteomes" id="UP000287166">
    <property type="component" value="Unassembled WGS sequence"/>
</dbReference>
<feature type="region of interest" description="Disordered" evidence="1">
    <location>
        <begin position="181"/>
        <end position="211"/>
    </location>
</feature>
<dbReference type="InParanoid" id="A0A401GQB2"/>
<evidence type="ECO:0000313" key="2">
    <source>
        <dbReference type="EMBL" id="GBE84408.1"/>
    </source>
</evidence>
<organism evidence="2 3">
    <name type="scientific">Sparassis crispa</name>
    <dbReference type="NCBI Taxonomy" id="139825"/>
    <lineage>
        <taxon>Eukaryota</taxon>
        <taxon>Fungi</taxon>
        <taxon>Dikarya</taxon>
        <taxon>Basidiomycota</taxon>
        <taxon>Agaricomycotina</taxon>
        <taxon>Agaricomycetes</taxon>
        <taxon>Polyporales</taxon>
        <taxon>Sparassidaceae</taxon>
        <taxon>Sparassis</taxon>
    </lineage>
</organism>
<protein>
    <submittedName>
        <fullName evidence="2">Uncharacterized protein</fullName>
    </submittedName>
</protein>
<evidence type="ECO:0000313" key="3">
    <source>
        <dbReference type="Proteomes" id="UP000287166"/>
    </source>
</evidence>
<sequence length="287" mass="32123">MSHPVITFPPRPPTGNTLTSEQRTQLMRSSNKLEQVLGSTPHVLDFIYTHACTCSPENKPRRRFFHLRSKSLPKSAKDDDCTDGLRSIASAPSLSARCHADSVHSGQQSWRSPYHSQQPPLVLPRSISESMSRPTVMSPHREHNDAISDSSDSPLFTIVSEAAVRREKMRRLTRKLGEGVPSHLVFPPEDEMDSDEETVATSSPTSTLSGRTCTLPTILEVEPVRLPMRHEAAEQPPRISRFANSATKELSHRDAIYVIESPDELSEEGLFKGVRLSARCYSSREQW</sequence>
<feature type="compositionally biased region" description="Polar residues" evidence="1">
    <location>
        <begin position="199"/>
        <end position="211"/>
    </location>
</feature>
<keyword evidence="3" id="KW-1185">Reference proteome</keyword>
<feature type="region of interest" description="Disordered" evidence="1">
    <location>
        <begin position="132"/>
        <end position="152"/>
    </location>
</feature>
<dbReference type="GeneID" id="38781325"/>
<gene>
    <name evidence="2" type="ORF">SCP_0603870</name>
</gene>
<dbReference type="STRING" id="139825.A0A401GQB2"/>
<feature type="compositionally biased region" description="Acidic residues" evidence="1">
    <location>
        <begin position="188"/>
        <end position="198"/>
    </location>
</feature>
<comment type="caution">
    <text evidence="2">The sequence shown here is derived from an EMBL/GenBank/DDBJ whole genome shotgun (WGS) entry which is preliminary data.</text>
</comment>
<dbReference type="RefSeq" id="XP_027615321.1">
    <property type="nucleotide sequence ID" value="XM_027759520.1"/>
</dbReference>
<dbReference type="AlphaFoldDB" id="A0A401GQB2"/>
<dbReference type="OrthoDB" id="3215907at2759"/>
<proteinExistence type="predicted"/>
<name>A0A401GQB2_9APHY</name>
<evidence type="ECO:0000256" key="1">
    <source>
        <dbReference type="SAM" id="MobiDB-lite"/>
    </source>
</evidence>
<reference evidence="2 3" key="1">
    <citation type="journal article" date="2018" name="Sci. Rep.">
        <title>Genome sequence of the cauliflower mushroom Sparassis crispa (Hanabiratake) and its association with beneficial usage.</title>
        <authorList>
            <person name="Kiyama R."/>
            <person name="Furutani Y."/>
            <person name="Kawaguchi K."/>
            <person name="Nakanishi T."/>
        </authorList>
    </citation>
    <scope>NUCLEOTIDE SEQUENCE [LARGE SCALE GENOMIC DNA]</scope>
</reference>